<feature type="compositionally biased region" description="Low complexity" evidence="1">
    <location>
        <begin position="115"/>
        <end position="136"/>
    </location>
</feature>
<evidence type="ECO:0000313" key="2">
    <source>
        <dbReference type="EMBL" id="KAK3930903.1"/>
    </source>
</evidence>
<evidence type="ECO:0000313" key="3">
    <source>
        <dbReference type="Proteomes" id="UP001219518"/>
    </source>
</evidence>
<proteinExistence type="predicted"/>
<reference evidence="2" key="2">
    <citation type="journal article" date="2023" name="BMC Genomics">
        <title>Pest status, molecular evolution, and epigenetic factors derived from the genome assembly of Frankliniella fusca, a thysanopteran phytovirus vector.</title>
        <authorList>
            <person name="Catto M.A."/>
            <person name="Labadie P.E."/>
            <person name="Jacobson A.L."/>
            <person name="Kennedy G.G."/>
            <person name="Srinivasan R."/>
            <person name="Hunt B.G."/>
        </authorList>
    </citation>
    <scope>NUCLEOTIDE SEQUENCE</scope>
    <source>
        <strain evidence="2">PL_HMW_Pooled</strain>
    </source>
</reference>
<dbReference type="EMBL" id="JAHWGI010001414">
    <property type="protein sequence ID" value="KAK3930903.1"/>
    <property type="molecule type" value="Genomic_DNA"/>
</dbReference>
<name>A0AAE1LSY2_9NEOP</name>
<evidence type="ECO:0000256" key="1">
    <source>
        <dbReference type="SAM" id="MobiDB-lite"/>
    </source>
</evidence>
<protein>
    <submittedName>
        <fullName evidence="2">RNA replication protein</fullName>
    </submittedName>
</protein>
<comment type="caution">
    <text evidence="2">The sequence shown here is derived from an EMBL/GenBank/DDBJ whole genome shotgun (WGS) entry which is preliminary data.</text>
</comment>
<dbReference type="Proteomes" id="UP001219518">
    <property type="component" value="Unassembled WGS sequence"/>
</dbReference>
<reference evidence="2" key="1">
    <citation type="submission" date="2021-07" db="EMBL/GenBank/DDBJ databases">
        <authorList>
            <person name="Catto M.A."/>
            <person name="Jacobson A."/>
            <person name="Kennedy G."/>
            <person name="Labadie P."/>
            <person name="Hunt B.G."/>
            <person name="Srinivasan R."/>
        </authorList>
    </citation>
    <scope>NUCLEOTIDE SEQUENCE</scope>
    <source>
        <strain evidence="2">PL_HMW_Pooled</strain>
        <tissue evidence="2">Head</tissue>
    </source>
</reference>
<feature type="compositionally biased region" description="Polar residues" evidence="1">
    <location>
        <begin position="143"/>
        <end position="156"/>
    </location>
</feature>
<feature type="region of interest" description="Disordered" evidence="1">
    <location>
        <begin position="38"/>
        <end position="222"/>
    </location>
</feature>
<feature type="compositionally biased region" description="Basic and acidic residues" evidence="1">
    <location>
        <begin position="46"/>
        <end position="57"/>
    </location>
</feature>
<keyword evidence="3" id="KW-1185">Reference proteome</keyword>
<feature type="compositionally biased region" description="Low complexity" evidence="1">
    <location>
        <begin position="182"/>
        <end position="196"/>
    </location>
</feature>
<sequence length="400" mass="45030">MVRDGDQVPFKYGSQTFSEGEVLFSSATEDRVLKEIQSKKHVKKSKREESFHEDQPRKAVLKVLNNNSRPALSTSKESNSKKDVKNKAQKKKFKRSAEAAMDASWAEKENENIESDSPNSSNCSSHSVDSNSSGSSIDDDDGTQPSKLRSDINSLQSLEHPPSPSTESEPDEQDNSSALTPKQSQNKSHVNSSSVHSSRESVKRMRRDMSPDSLSDSCNEELEMDGEELRRKLREVRSLEKYLKLQLAGSVHQSQTVKRNLEVYNGQNYLWREDDDDVVQLHDRYKVYVKCNDLDMVLSSVKSVTQFIRCITDKVYTKEALCNATPQGFPPRSRGSLQLRNHTVLPRLHPDGRAAILARAQQLEDTKKAWRPRVGASKMAEAFSGICSLIRRLANNESLG</sequence>
<gene>
    <name evidence="2" type="ORF">KUF71_005883</name>
</gene>
<dbReference type="AlphaFoldDB" id="A0AAE1LSY2"/>
<organism evidence="2 3">
    <name type="scientific">Frankliniella fusca</name>
    <dbReference type="NCBI Taxonomy" id="407009"/>
    <lineage>
        <taxon>Eukaryota</taxon>
        <taxon>Metazoa</taxon>
        <taxon>Ecdysozoa</taxon>
        <taxon>Arthropoda</taxon>
        <taxon>Hexapoda</taxon>
        <taxon>Insecta</taxon>
        <taxon>Pterygota</taxon>
        <taxon>Neoptera</taxon>
        <taxon>Paraneoptera</taxon>
        <taxon>Thysanoptera</taxon>
        <taxon>Terebrantia</taxon>
        <taxon>Thripoidea</taxon>
        <taxon>Thripidae</taxon>
        <taxon>Frankliniella</taxon>
    </lineage>
</organism>
<feature type="compositionally biased region" description="Polar residues" evidence="1">
    <location>
        <begin position="64"/>
        <end position="77"/>
    </location>
</feature>
<accession>A0AAE1LSY2</accession>
<feature type="compositionally biased region" description="Basic and acidic residues" evidence="1">
    <location>
        <begin position="197"/>
        <end position="210"/>
    </location>
</feature>